<dbReference type="Gene3D" id="2.60.120.920">
    <property type="match status" value="1"/>
</dbReference>
<dbReference type="InterPro" id="IPR013320">
    <property type="entry name" value="ConA-like_dom_sf"/>
</dbReference>
<dbReference type="AlphaFoldDB" id="A0A8X8BJJ0"/>
<evidence type="ECO:0000256" key="3">
    <source>
        <dbReference type="ARBA" id="ARBA00022833"/>
    </source>
</evidence>
<keyword evidence="1" id="KW-0479">Metal-binding</keyword>
<keyword evidence="3" id="KW-0862">Zinc</keyword>
<keyword evidence="2" id="KW-0863">Zinc-finger</keyword>
<sequence>MNLSDLKKSLKELSIWQIETNSEAGVDDSRHILQNLRTRNGLLKYSCPLTLDPNTANKFLHLSAGNKTVMCEKKKNQYPDHPDRFDVWLEVLCRETLSEACCYWEVEWRGEEIDIGVTYKGITRKGNGDESSLGHNDKSWNLCCTHSGYTAWHKNKKTQISALCTPRIGVYLDWPAGSLSFYSISHKMTLLHKFNACFEPLYPEFGFEWNFSVTICPPDQ</sequence>
<dbReference type="Pfam" id="PF00622">
    <property type="entry name" value="SPRY"/>
    <property type="match status" value="1"/>
</dbReference>
<evidence type="ECO:0000256" key="2">
    <source>
        <dbReference type="ARBA" id="ARBA00022771"/>
    </source>
</evidence>
<dbReference type="InterPro" id="IPR043136">
    <property type="entry name" value="B30.2/SPRY_sf"/>
</dbReference>
<dbReference type="SMART" id="SM00449">
    <property type="entry name" value="SPRY"/>
    <property type="match status" value="1"/>
</dbReference>
<gene>
    <name evidence="5" type="primary">Stxb_4</name>
    <name evidence="5" type="ORF">GTO96_0022083</name>
</gene>
<dbReference type="SMART" id="SM00589">
    <property type="entry name" value="PRY"/>
    <property type="match status" value="1"/>
</dbReference>
<dbReference type="InterPro" id="IPR003879">
    <property type="entry name" value="Butyrophylin_SPRY"/>
</dbReference>
<dbReference type="PANTHER" id="PTHR25465:SF73">
    <property type="entry name" value="E3 UBIQUITIN_ISG15 LIGASE TRIM25 ISOFORM X1"/>
    <property type="match status" value="1"/>
</dbReference>
<feature type="domain" description="B30.2/SPRY" evidence="4">
    <location>
        <begin position="28"/>
        <end position="220"/>
    </location>
</feature>
<comment type="caution">
    <text evidence="5">The sequence shown here is derived from an EMBL/GenBank/DDBJ whole genome shotgun (WGS) entry which is preliminary data.</text>
</comment>
<dbReference type="EMBL" id="JAATIS010005064">
    <property type="protein sequence ID" value="KAG2460018.1"/>
    <property type="molecule type" value="Genomic_DNA"/>
</dbReference>
<evidence type="ECO:0000256" key="1">
    <source>
        <dbReference type="ARBA" id="ARBA00022723"/>
    </source>
</evidence>
<protein>
    <submittedName>
        <fullName evidence="5">STXB protein</fullName>
    </submittedName>
</protein>
<dbReference type="GO" id="GO:0008270">
    <property type="term" value="F:zinc ion binding"/>
    <property type="evidence" value="ECO:0007669"/>
    <property type="project" value="UniProtKB-KW"/>
</dbReference>
<dbReference type="Pfam" id="PF13765">
    <property type="entry name" value="PRY"/>
    <property type="match status" value="1"/>
</dbReference>
<organism evidence="5 6">
    <name type="scientific">Polypterus senegalus</name>
    <name type="common">Senegal bichir</name>
    <dbReference type="NCBI Taxonomy" id="55291"/>
    <lineage>
        <taxon>Eukaryota</taxon>
        <taxon>Metazoa</taxon>
        <taxon>Chordata</taxon>
        <taxon>Craniata</taxon>
        <taxon>Vertebrata</taxon>
        <taxon>Euteleostomi</taxon>
        <taxon>Actinopterygii</taxon>
        <taxon>Polypteriformes</taxon>
        <taxon>Polypteridae</taxon>
        <taxon>Polypterus</taxon>
    </lineage>
</organism>
<dbReference type="PROSITE" id="PS50188">
    <property type="entry name" value="B302_SPRY"/>
    <property type="match status" value="1"/>
</dbReference>
<keyword evidence="6" id="KW-1185">Reference proteome</keyword>
<dbReference type="GO" id="GO:0005737">
    <property type="term" value="C:cytoplasm"/>
    <property type="evidence" value="ECO:0007669"/>
    <property type="project" value="UniProtKB-ARBA"/>
</dbReference>
<dbReference type="CDD" id="cd16040">
    <property type="entry name" value="SPRY_PRY_SNTX"/>
    <property type="match status" value="1"/>
</dbReference>
<feature type="non-terminal residue" evidence="5">
    <location>
        <position position="1"/>
    </location>
</feature>
<name>A0A8X8BJJ0_POLSE</name>
<accession>A0A8X8BJJ0</accession>
<dbReference type="InterPro" id="IPR051051">
    <property type="entry name" value="E3_ubiq-ligase_TRIM/RNF"/>
</dbReference>
<evidence type="ECO:0000259" key="4">
    <source>
        <dbReference type="PROSITE" id="PS50188"/>
    </source>
</evidence>
<dbReference type="InterPro" id="IPR003877">
    <property type="entry name" value="SPRY_dom"/>
</dbReference>
<feature type="non-terminal residue" evidence="5">
    <location>
        <position position="220"/>
    </location>
</feature>
<dbReference type="SUPFAM" id="SSF49899">
    <property type="entry name" value="Concanavalin A-like lectins/glucanases"/>
    <property type="match status" value="1"/>
</dbReference>
<dbReference type="Proteomes" id="UP000886611">
    <property type="component" value="Unassembled WGS sequence"/>
</dbReference>
<evidence type="ECO:0000313" key="5">
    <source>
        <dbReference type="EMBL" id="KAG2460018.1"/>
    </source>
</evidence>
<dbReference type="InterPro" id="IPR006574">
    <property type="entry name" value="PRY"/>
</dbReference>
<reference evidence="5 6" key="1">
    <citation type="journal article" date="2021" name="Cell">
        <title>Tracing the genetic footprints of vertebrate landing in non-teleost ray-finned fishes.</title>
        <authorList>
            <person name="Bi X."/>
            <person name="Wang K."/>
            <person name="Yang L."/>
            <person name="Pan H."/>
            <person name="Jiang H."/>
            <person name="Wei Q."/>
            <person name="Fang M."/>
            <person name="Yu H."/>
            <person name="Zhu C."/>
            <person name="Cai Y."/>
            <person name="He Y."/>
            <person name="Gan X."/>
            <person name="Zeng H."/>
            <person name="Yu D."/>
            <person name="Zhu Y."/>
            <person name="Jiang H."/>
            <person name="Qiu Q."/>
            <person name="Yang H."/>
            <person name="Zhang Y.E."/>
            <person name="Wang W."/>
            <person name="Zhu M."/>
            <person name="He S."/>
            <person name="Zhang G."/>
        </authorList>
    </citation>
    <scope>NUCLEOTIDE SEQUENCE [LARGE SCALE GENOMIC DNA]</scope>
    <source>
        <strain evidence="5">Bchr_013</strain>
    </source>
</reference>
<dbReference type="PANTHER" id="PTHR25465">
    <property type="entry name" value="B-BOX DOMAIN CONTAINING"/>
    <property type="match status" value="1"/>
</dbReference>
<dbReference type="InterPro" id="IPR001870">
    <property type="entry name" value="B30.2/SPRY"/>
</dbReference>
<evidence type="ECO:0000313" key="6">
    <source>
        <dbReference type="Proteomes" id="UP000886611"/>
    </source>
</evidence>
<dbReference type="PRINTS" id="PR01407">
    <property type="entry name" value="BUTYPHLNCDUF"/>
</dbReference>
<proteinExistence type="predicted"/>